<feature type="compositionally biased region" description="Low complexity" evidence="1">
    <location>
        <begin position="184"/>
        <end position="193"/>
    </location>
</feature>
<feature type="region of interest" description="Disordered" evidence="1">
    <location>
        <begin position="19"/>
        <end position="39"/>
    </location>
</feature>
<dbReference type="EMBL" id="JBHTMU010000022">
    <property type="protein sequence ID" value="MFD1343316.1"/>
    <property type="molecule type" value="Genomic_DNA"/>
</dbReference>
<name>A0ABW3ZJH1_9RHOB</name>
<feature type="compositionally biased region" description="Basic and acidic residues" evidence="1">
    <location>
        <begin position="140"/>
        <end position="151"/>
    </location>
</feature>
<sequence>MSDFWSRRRARVAEAEEAEKVAAVADAEDRRHAEEAARLAEKSDDEILAEFGLPAPEDLLPGDGIVGFMRREIPEHLRRRALRTLWRSNPVLACLDGLNDYDTDFTAAATDAPGVATAFDTLRGSMKSHLDALMAEAEAKAARDDESRTDTEISETEAETPVAVAEETTVAEAETSGETETETETTTKVAVAARPASENCIQQHPDAPPPPRRMRFRFDTGRV</sequence>
<protein>
    <submittedName>
        <fullName evidence="2">DUF3306 domain-containing protein</fullName>
    </submittedName>
</protein>
<dbReference type="Proteomes" id="UP001597135">
    <property type="component" value="Unassembled WGS sequence"/>
</dbReference>
<reference evidence="3" key="1">
    <citation type="journal article" date="2019" name="Int. J. Syst. Evol. Microbiol.">
        <title>The Global Catalogue of Microorganisms (GCM) 10K type strain sequencing project: providing services to taxonomists for standard genome sequencing and annotation.</title>
        <authorList>
            <consortium name="The Broad Institute Genomics Platform"/>
            <consortium name="The Broad Institute Genome Sequencing Center for Infectious Disease"/>
            <person name="Wu L."/>
            <person name="Ma J."/>
        </authorList>
    </citation>
    <scope>NUCLEOTIDE SEQUENCE [LARGE SCALE GENOMIC DNA]</scope>
    <source>
        <strain evidence="3">CCUG 62953</strain>
    </source>
</reference>
<dbReference type="InterPro" id="IPR021735">
    <property type="entry name" value="DUF3306"/>
</dbReference>
<evidence type="ECO:0000256" key="1">
    <source>
        <dbReference type="SAM" id="MobiDB-lite"/>
    </source>
</evidence>
<organism evidence="2 3">
    <name type="scientific">Litorisediminicola beolgyonensis</name>
    <dbReference type="NCBI Taxonomy" id="1173614"/>
    <lineage>
        <taxon>Bacteria</taxon>
        <taxon>Pseudomonadati</taxon>
        <taxon>Pseudomonadota</taxon>
        <taxon>Alphaproteobacteria</taxon>
        <taxon>Rhodobacterales</taxon>
        <taxon>Paracoccaceae</taxon>
        <taxon>Litorisediminicola</taxon>
    </lineage>
</organism>
<evidence type="ECO:0000313" key="3">
    <source>
        <dbReference type="Proteomes" id="UP001597135"/>
    </source>
</evidence>
<dbReference type="RefSeq" id="WP_386804172.1">
    <property type="nucleotide sequence ID" value="NZ_JBHTMU010000022.1"/>
</dbReference>
<feature type="compositionally biased region" description="Basic and acidic residues" evidence="1">
    <location>
        <begin position="27"/>
        <end position="39"/>
    </location>
</feature>
<proteinExistence type="predicted"/>
<feature type="region of interest" description="Disordered" evidence="1">
    <location>
        <begin position="140"/>
        <end position="223"/>
    </location>
</feature>
<evidence type="ECO:0000313" key="2">
    <source>
        <dbReference type="EMBL" id="MFD1343316.1"/>
    </source>
</evidence>
<comment type="caution">
    <text evidence="2">The sequence shown here is derived from an EMBL/GenBank/DDBJ whole genome shotgun (WGS) entry which is preliminary data.</text>
</comment>
<gene>
    <name evidence="2" type="ORF">ACFQ4E_12885</name>
</gene>
<feature type="compositionally biased region" description="Low complexity" evidence="1">
    <location>
        <begin position="159"/>
        <end position="174"/>
    </location>
</feature>
<keyword evidence="3" id="KW-1185">Reference proteome</keyword>
<accession>A0ABW3ZJH1</accession>
<dbReference type="Pfam" id="PF11748">
    <property type="entry name" value="DUF3306"/>
    <property type="match status" value="1"/>
</dbReference>